<feature type="transmembrane region" description="Helical" evidence="1">
    <location>
        <begin position="143"/>
        <end position="173"/>
    </location>
</feature>
<organism evidence="2">
    <name type="scientific">Staphylothermus marinus</name>
    <dbReference type="NCBI Taxonomy" id="2280"/>
    <lineage>
        <taxon>Archaea</taxon>
        <taxon>Thermoproteota</taxon>
        <taxon>Thermoprotei</taxon>
        <taxon>Desulfurococcales</taxon>
        <taxon>Desulfurococcaceae</taxon>
        <taxon>Staphylothermus</taxon>
    </lineage>
</organism>
<gene>
    <name evidence="2" type="ORF">ENU20_01675</name>
</gene>
<feature type="transmembrane region" description="Helical" evidence="1">
    <location>
        <begin position="179"/>
        <end position="203"/>
    </location>
</feature>
<accession>A0A7C4NUY8</accession>
<name>A0A7C4NUY8_STAMA</name>
<feature type="transmembrane region" description="Helical" evidence="1">
    <location>
        <begin position="85"/>
        <end position="105"/>
    </location>
</feature>
<comment type="caution">
    <text evidence="2">The sequence shown here is derived from an EMBL/GenBank/DDBJ whole genome shotgun (WGS) entry which is preliminary data.</text>
</comment>
<feature type="transmembrane region" description="Helical" evidence="1">
    <location>
        <begin position="215"/>
        <end position="235"/>
    </location>
</feature>
<sequence>MYLDRIREALKDGSVKYAVILGLFILLTAPLSWLYYDIRYYIDWYKVVFRNPLHTIVVRLNPNTPSLILTIPSGLLRVYVEADKVSYPPLPILLFVATYAAANAVTRSLPLIRLIIKLPLILSYYSITYLIGKNYGSKARMLWLTNVFSFITIYTYHTDLIVALAILLAYISYTKNKLFVTGVMASIAFLFKPFSVIPLLPIVLKTIYCLNTRSLAKLTLGFITTTAIVILPFFLVNPRIFIDKAVLYHSYRYPQEYSLWAIPIYTANYDFTKIPEFIVWLWFPIYLITIVYVAIHMIRKKNFDELNVLKYVVILSLLSLLINKIGNLNYFTWYLPLIIIYITKTELHRDNRFLTIYVSIPTALGVLAGFFTFYAAFVVGEPIYIIEDRSLYSPYIAEKSFDPTTIQAILAEFFRLNALWFFKPLYESSNLSYIIYTLLYNIFLIYMVIKFVCIKHGT</sequence>
<feature type="transmembrane region" description="Helical" evidence="1">
    <location>
        <begin position="354"/>
        <end position="377"/>
    </location>
</feature>
<reference evidence="2" key="1">
    <citation type="journal article" date="2020" name="mSystems">
        <title>Genome- and Community-Level Interaction Insights into Carbon Utilization and Element Cycling Functions of Hydrothermarchaeota in Hydrothermal Sediment.</title>
        <authorList>
            <person name="Zhou Z."/>
            <person name="Liu Y."/>
            <person name="Xu W."/>
            <person name="Pan J."/>
            <person name="Luo Z.H."/>
            <person name="Li M."/>
        </authorList>
    </citation>
    <scope>NUCLEOTIDE SEQUENCE [LARGE SCALE GENOMIC DNA]</scope>
    <source>
        <strain evidence="2">SpSt-648</strain>
    </source>
</reference>
<keyword evidence="1" id="KW-1133">Transmembrane helix</keyword>
<dbReference type="AlphaFoldDB" id="A0A7C4NUY8"/>
<proteinExistence type="predicted"/>
<evidence type="ECO:0000256" key="1">
    <source>
        <dbReference type="SAM" id="Phobius"/>
    </source>
</evidence>
<evidence type="ECO:0008006" key="3">
    <source>
        <dbReference type="Google" id="ProtNLM"/>
    </source>
</evidence>
<keyword evidence="1" id="KW-0472">Membrane</keyword>
<keyword evidence="1" id="KW-0812">Transmembrane</keyword>
<feature type="transmembrane region" description="Helical" evidence="1">
    <location>
        <begin position="277"/>
        <end position="295"/>
    </location>
</feature>
<feature type="transmembrane region" description="Helical" evidence="1">
    <location>
        <begin position="433"/>
        <end position="453"/>
    </location>
</feature>
<dbReference type="EMBL" id="DTBP01000013">
    <property type="protein sequence ID" value="HGQ73774.1"/>
    <property type="molecule type" value="Genomic_DNA"/>
</dbReference>
<feature type="transmembrane region" description="Helical" evidence="1">
    <location>
        <begin position="111"/>
        <end position="131"/>
    </location>
</feature>
<feature type="transmembrane region" description="Helical" evidence="1">
    <location>
        <begin position="307"/>
        <end position="325"/>
    </location>
</feature>
<protein>
    <recommendedName>
        <fullName evidence="3">DUF2029 domain-containing protein</fullName>
    </recommendedName>
</protein>
<feature type="transmembrane region" description="Helical" evidence="1">
    <location>
        <begin position="17"/>
        <end position="36"/>
    </location>
</feature>
<evidence type="ECO:0000313" key="2">
    <source>
        <dbReference type="EMBL" id="HGQ73774.1"/>
    </source>
</evidence>